<name>A0ABM3QAV2_ACIJB</name>
<proteinExistence type="predicted"/>
<dbReference type="Proteomes" id="UP001652583">
    <property type="component" value="Chromosome B3"/>
</dbReference>
<gene>
    <name evidence="3" type="primary">LOC113598046</name>
</gene>
<keyword evidence="2" id="KW-1185">Reference proteome</keyword>
<feature type="region of interest" description="Disordered" evidence="1">
    <location>
        <begin position="1"/>
        <end position="84"/>
    </location>
</feature>
<organism evidence="2 3">
    <name type="scientific">Acinonyx jubatus</name>
    <name type="common">Cheetah</name>
    <dbReference type="NCBI Taxonomy" id="32536"/>
    <lineage>
        <taxon>Eukaryota</taxon>
        <taxon>Metazoa</taxon>
        <taxon>Chordata</taxon>
        <taxon>Craniata</taxon>
        <taxon>Vertebrata</taxon>
        <taxon>Euteleostomi</taxon>
        <taxon>Mammalia</taxon>
        <taxon>Eutheria</taxon>
        <taxon>Laurasiatheria</taxon>
        <taxon>Carnivora</taxon>
        <taxon>Feliformia</taxon>
        <taxon>Felidae</taxon>
        <taxon>Felinae</taxon>
        <taxon>Acinonyx</taxon>
    </lineage>
</organism>
<feature type="compositionally biased region" description="Basic residues" evidence="1">
    <location>
        <begin position="355"/>
        <end position="370"/>
    </location>
</feature>
<evidence type="ECO:0000313" key="3">
    <source>
        <dbReference type="RefSeq" id="XP_053081056.1"/>
    </source>
</evidence>
<accession>A0ABM3QAV2</accession>
<reference evidence="3" key="1">
    <citation type="submission" date="2025-08" db="UniProtKB">
        <authorList>
            <consortium name="RefSeq"/>
        </authorList>
    </citation>
    <scope>IDENTIFICATION</scope>
    <source>
        <tissue evidence="3">Blood</tissue>
    </source>
</reference>
<protein>
    <submittedName>
        <fullName evidence="3">Uncharacterized protein LOC113598046</fullName>
    </submittedName>
</protein>
<feature type="region of interest" description="Disordered" evidence="1">
    <location>
        <begin position="333"/>
        <end position="399"/>
    </location>
</feature>
<sequence length="603" mass="63172">MARSGGDRALGQCPGLLSPGASLRSHVSRGLRGGLRPPPVDGTARGSQGRLQGAPVWHGGPPPQGPPGLWSPEEGRPGSGTVCLPSSRVGRRFLCGDLAGRRGSASPEARRGAAAPRAAWQRSVSPCEGDVISSRCGPGLRGCSPCVPCEGHAGVPGPWAGATCVACRGPQPCKGQSLSAAALPAASGRRRRGPFGRVRGREFPCRWEHTPTERAAQGMLVPSRAGALAPRGRGLAATLPPRPFWQRGEVGAPFVPWPPGRALPRPLPRSLRARAARLPVGSFWVFLGPLRFHPVLASTVHVEWVGSGGDGCVWRSVGTAWPESVWEGESLANVSGPEASSAAPWGARPPGLGRRLARRRGQGLRTRHACPCRDHPGRPAQQPPTPPSPASQHTRPSVRTKRHALLLPQCPAPVACCPSAGSPKGPRDRTGRQTQGVVTDSFCPAWRAEPLGSLVTPAGDCSPFLRCSGHARLAVGREKKASLAPECLRFAVRPEEVWPGTGTLLTGASGRCSGHARLAVGREKKASLAPECLRFAVRPEEVWPGTGTLLTGASGRCSGHARLAVGREKKASLAPECLRFAVRPEEVWPGTGTLLTGASGRLM</sequence>
<evidence type="ECO:0000313" key="2">
    <source>
        <dbReference type="Proteomes" id="UP001652583"/>
    </source>
</evidence>
<evidence type="ECO:0000256" key="1">
    <source>
        <dbReference type="SAM" id="MobiDB-lite"/>
    </source>
</evidence>
<dbReference type="GeneID" id="113598046"/>
<feature type="compositionally biased region" description="Low complexity" evidence="1">
    <location>
        <begin position="342"/>
        <end position="354"/>
    </location>
</feature>
<dbReference type="RefSeq" id="XP_053081056.1">
    <property type="nucleotide sequence ID" value="XM_053225081.1"/>
</dbReference>